<feature type="region of interest" description="Disordered" evidence="1">
    <location>
        <begin position="49"/>
        <end position="94"/>
    </location>
</feature>
<gene>
    <name evidence="2" type="ORF">Tco_0938984</name>
</gene>
<sequence length="219" mass="23611">GACEEYDMQHDIQMSLESFQAQGHAHVGGVAIQEAVAEAIRPLHVVEGKATEEASNGPSAQPQDDTPANIVHDSSSPADAETRAESDKTNNGGDTKILHIAKELGEDVTNQVNLEENTTEHDQDQSGSDPGKSLESRPQPEQVHMDEDQARPDPGISRVALAGPDPEPMHDKFMANLYPKVQKSLKFLADEHVILEDPLSSIGTLSSMKNLEDAYAIGD</sequence>
<proteinExistence type="predicted"/>
<feature type="compositionally biased region" description="Polar residues" evidence="1">
    <location>
        <begin position="53"/>
        <end position="77"/>
    </location>
</feature>
<evidence type="ECO:0000313" key="2">
    <source>
        <dbReference type="EMBL" id="GJT39119.1"/>
    </source>
</evidence>
<comment type="caution">
    <text evidence="2">The sequence shown here is derived from an EMBL/GenBank/DDBJ whole genome shotgun (WGS) entry which is preliminary data.</text>
</comment>
<name>A0ABQ5DPY2_9ASTR</name>
<protein>
    <submittedName>
        <fullName evidence="2">Uncharacterized protein</fullName>
    </submittedName>
</protein>
<feature type="non-terminal residue" evidence="2">
    <location>
        <position position="1"/>
    </location>
</feature>
<organism evidence="2 3">
    <name type="scientific">Tanacetum coccineum</name>
    <dbReference type="NCBI Taxonomy" id="301880"/>
    <lineage>
        <taxon>Eukaryota</taxon>
        <taxon>Viridiplantae</taxon>
        <taxon>Streptophyta</taxon>
        <taxon>Embryophyta</taxon>
        <taxon>Tracheophyta</taxon>
        <taxon>Spermatophyta</taxon>
        <taxon>Magnoliopsida</taxon>
        <taxon>eudicotyledons</taxon>
        <taxon>Gunneridae</taxon>
        <taxon>Pentapetalae</taxon>
        <taxon>asterids</taxon>
        <taxon>campanulids</taxon>
        <taxon>Asterales</taxon>
        <taxon>Asteraceae</taxon>
        <taxon>Asteroideae</taxon>
        <taxon>Anthemideae</taxon>
        <taxon>Anthemidinae</taxon>
        <taxon>Tanacetum</taxon>
    </lineage>
</organism>
<evidence type="ECO:0000256" key="1">
    <source>
        <dbReference type="SAM" id="MobiDB-lite"/>
    </source>
</evidence>
<accession>A0ABQ5DPY2</accession>
<dbReference type="EMBL" id="BQNB010015361">
    <property type="protein sequence ID" value="GJT39119.1"/>
    <property type="molecule type" value="Genomic_DNA"/>
</dbReference>
<keyword evidence="3" id="KW-1185">Reference proteome</keyword>
<reference evidence="2" key="2">
    <citation type="submission" date="2022-01" db="EMBL/GenBank/DDBJ databases">
        <authorList>
            <person name="Yamashiro T."/>
            <person name="Shiraishi A."/>
            <person name="Satake H."/>
            <person name="Nakayama K."/>
        </authorList>
    </citation>
    <scope>NUCLEOTIDE SEQUENCE</scope>
</reference>
<evidence type="ECO:0000313" key="3">
    <source>
        <dbReference type="Proteomes" id="UP001151760"/>
    </source>
</evidence>
<feature type="region of interest" description="Disordered" evidence="1">
    <location>
        <begin position="117"/>
        <end position="168"/>
    </location>
</feature>
<dbReference type="Proteomes" id="UP001151760">
    <property type="component" value="Unassembled WGS sequence"/>
</dbReference>
<reference evidence="2" key="1">
    <citation type="journal article" date="2022" name="Int. J. Mol. Sci.">
        <title>Draft Genome of Tanacetum Coccineum: Genomic Comparison of Closely Related Tanacetum-Family Plants.</title>
        <authorList>
            <person name="Yamashiro T."/>
            <person name="Shiraishi A."/>
            <person name="Nakayama K."/>
            <person name="Satake H."/>
        </authorList>
    </citation>
    <scope>NUCLEOTIDE SEQUENCE</scope>
</reference>